<name>L8GX16_ACACF</name>
<dbReference type="AlphaFoldDB" id="L8GX16"/>
<dbReference type="Proteomes" id="UP000011083">
    <property type="component" value="Unassembled WGS sequence"/>
</dbReference>
<sequence length="91" mass="10012">MQASLPSTPGLLPSTTSLCQPTERPSPAPADVSDIYVWGSGHVGQLGLDPESEFELEDQYVSHPQRLRHEALLHKRVLQVCCGRDWTACLT</sequence>
<dbReference type="EMBL" id="KB007972">
    <property type="protein sequence ID" value="ELR17814.1"/>
    <property type="molecule type" value="Genomic_DNA"/>
</dbReference>
<dbReference type="GeneID" id="14918557"/>
<dbReference type="OrthoDB" id="61110at2759"/>
<evidence type="ECO:0000313" key="3">
    <source>
        <dbReference type="EMBL" id="ELR17814.1"/>
    </source>
</evidence>
<dbReference type="InterPro" id="IPR009091">
    <property type="entry name" value="RCC1/BLIP-II"/>
</dbReference>
<dbReference type="PROSITE" id="PS50012">
    <property type="entry name" value="RCC1_3"/>
    <property type="match status" value="1"/>
</dbReference>
<evidence type="ECO:0000256" key="2">
    <source>
        <dbReference type="SAM" id="MobiDB-lite"/>
    </source>
</evidence>
<evidence type="ECO:0000313" key="4">
    <source>
        <dbReference type="Proteomes" id="UP000011083"/>
    </source>
</evidence>
<reference evidence="3 4" key="1">
    <citation type="journal article" date="2013" name="Genome Biol.">
        <title>Genome of Acanthamoeba castellanii highlights extensive lateral gene transfer and early evolution of tyrosine kinase signaling.</title>
        <authorList>
            <person name="Clarke M."/>
            <person name="Lohan A.J."/>
            <person name="Liu B."/>
            <person name="Lagkouvardos I."/>
            <person name="Roy S."/>
            <person name="Zafar N."/>
            <person name="Bertelli C."/>
            <person name="Schilde C."/>
            <person name="Kianianmomeni A."/>
            <person name="Burglin T.R."/>
            <person name="Frech C."/>
            <person name="Turcotte B."/>
            <person name="Kopec K.O."/>
            <person name="Synnott J.M."/>
            <person name="Choo C."/>
            <person name="Paponov I."/>
            <person name="Finkler A."/>
            <person name="Soon Heng Tan C."/>
            <person name="Hutchins A.P."/>
            <person name="Weinmeier T."/>
            <person name="Rattei T."/>
            <person name="Chu J.S."/>
            <person name="Gimenez G."/>
            <person name="Irimia M."/>
            <person name="Rigden D.J."/>
            <person name="Fitzpatrick D.A."/>
            <person name="Lorenzo-Morales J."/>
            <person name="Bateman A."/>
            <person name="Chiu C.H."/>
            <person name="Tang P."/>
            <person name="Hegemann P."/>
            <person name="Fromm H."/>
            <person name="Raoult D."/>
            <person name="Greub G."/>
            <person name="Miranda-Saavedra D."/>
            <person name="Chen N."/>
            <person name="Nash P."/>
            <person name="Ginger M.L."/>
            <person name="Horn M."/>
            <person name="Schaap P."/>
            <person name="Caler L."/>
            <person name="Loftus B."/>
        </authorList>
    </citation>
    <scope>NUCLEOTIDE SEQUENCE [LARGE SCALE GENOMIC DNA]</scope>
    <source>
        <strain evidence="3 4">Neff</strain>
    </source>
</reference>
<dbReference type="InterPro" id="IPR000408">
    <property type="entry name" value="Reg_chr_condens"/>
</dbReference>
<feature type="repeat" description="RCC1" evidence="1">
    <location>
        <begin position="33"/>
        <end position="91"/>
    </location>
</feature>
<accession>L8GX16</accession>
<dbReference type="Gene3D" id="2.130.10.30">
    <property type="entry name" value="Regulator of chromosome condensation 1/beta-lactamase-inhibitor protein II"/>
    <property type="match status" value="1"/>
</dbReference>
<feature type="non-terminal residue" evidence="3">
    <location>
        <position position="1"/>
    </location>
</feature>
<protein>
    <submittedName>
        <fullName evidence="3">Regulator of chromosome condensation (RCC1) repeat domain containing protein</fullName>
    </submittedName>
</protein>
<proteinExistence type="predicted"/>
<feature type="region of interest" description="Disordered" evidence="2">
    <location>
        <begin position="1"/>
        <end position="28"/>
    </location>
</feature>
<keyword evidence="4" id="KW-1185">Reference proteome</keyword>
<dbReference type="KEGG" id="acan:ACA1_029360"/>
<organism evidence="3 4">
    <name type="scientific">Acanthamoeba castellanii (strain ATCC 30010 / Neff)</name>
    <dbReference type="NCBI Taxonomy" id="1257118"/>
    <lineage>
        <taxon>Eukaryota</taxon>
        <taxon>Amoebozoa</taxon>
        <taxon>Discosea</taxon>
        <taxon>Longamoebia</taxon>
        <taxon>Centramoebida</taxon>
        <taxon>Acanthamoebidae</taxon>
        <taxon>Acanthamoeba</taxon>
    </lineage>
</organism>
<feature type="compositionally biased region" description="Polar residues" evidence="2">
    <location>
        <begin position="1"/>
        <end position="20"/>
    </location>
</feature>
<evidence type="ECO:0000256" key="1">
    <source>
        <dbReference type="PROSITE-ProRule" id="PRU00235"/>
    </source>
</evidence>
<dbReference type="SUPFAM" id="SSF50985">
    <property type="entry name" value="RCC1/BLIP-II"/>
    <property type="match status" value="1"/>
</dbReference>
<gene>
    <name evidence="3" type="ORF">ACA1_029360</name>
</gene>
<dbReference type="Pfam" id="PF00415">
    <property type="entry name" value="RCC1"/>
    <property type="match status" value="1"/>
</dbReference>
<dbReference type="RefSeq" id="XP_004339827.1">
    <property type="nucleotide sequence ID" value="XM_004339779.1"/>
</dbReference>
<dbReference type="VEuPathDB" id="AmoebaDB:ACA1_029360"/>